<dbReference type="Proteomes" id="UP000011607">
    <property type="component" value="Unassembled WGS sequence"/>
</dbReference>
<evidence type="ECO:0000256" key="4">
    <source>
        <dbReference type="SAM" id="MobiDB-lite"/>
    </source>
</evidence>
<evidence type="ECO:0000256" key="2">
    <source>
        <dbReference type="ARBA" id="ARBA00022741"/>
    </source>
</evidence>
<evidence type="ECO:0000256" key="1">
    <source>
        <dbReference type="ARBA" id="ARBA00022448"/>
    </source>
</evidence>
<dbReference type="PANTHER" id="PTHR24220">
    <property type="entry name" value="IMPORT ATP-BINDING PROTEIN"/>
    <property type="match status" value="1"/>
</dbReference>
<dbReference type="EMBL" id="AOMA01000170">
    <property type="protein sequence ID" value="EMA30912.1"/>
    <property type="molecule type" value="Genomic_DNA"/>
</dbReference>
<evidence type="ECO:0000313" key="6">
    <source>
        <dbReference type="EMBL" id="EMA30912.1"/>
    </source>
</evidence>
<dbReference type="AlphaFoldDB" id="M0LBH3"/>
<dbReference type="SUPFAM" id="SSF52540">
    <property type="entry name" value="P-loop containing nucleoside triphosphate hydrolases"/>
    <property type="match status" value="1"/>
</dbReference>
<dbReference type="PATRIC" id="fig|1227454.3.peg.3341"/>
<dbReference type="CDD" id="cd03255">
    <property type="entry name" value="ABC_MJ0796_LolCDE_FtsE"/>
    <property type="match status" value="1"/>
</dbReference>
<dbReference type="Gene3D" id="3.40.50.300">
    <property type="entry name" value="P-loop containing nucleotide triphosphate hydrolases"/>
    <property type="match status" value="1"/>
</dbReference>
<dbReference type="GO" id="GO:0022857">
    <property type="term" value="F:transmembrane transporter activity"/>
    <property type="evidence" value="ECO:0007669"/>
    <property type="project" value="TreeGrafter"/>
</dbReference>
<dbReference type="PANTHER" id="PTHR24220:SF685">
    <property type="entry name" value="ABC TRANSPORTER RELATED"/>
    <property type="match status" value="1"/>
</dbReference>
<dbReference type="eggNOG" id="arCOG00922">
    <property type="taxonomic scope" value="Archaea"/>
</dbReference>
<dbReference type="PROSITE" id="PS50893">
    <property type="entry name" value="ABC_TRANSPORTER_2"/>
    <property type="match status" value="1"/>
</dbReference>
<evidence type="ECO:0000313" key="7">
    <source>
        <dbReference type="Proteomes" id="UP000011607"/>
    </source>
</evidence>
<keyword evidence="3" id="KW-0067">ATP-binding</keyword>
<reference evidence="6 7" key="1">
    <citation type="journal article" date="2014" name="PLoS Genet.">
        <title>Phylogenetically driven sequencing of extremely halophilic archaea reveals strategies for static and dynamic osmo-response.</title>
        <authorList>
            <person name="Becker E.A."/>
            <person name="Seitzer P.M."/>
            <person name="Tritt A."/>
            <person name="Larsen D."/>
            <person name="Krusor M."/>
            <person name="Yao A.I."/>
            <person name="Wu D."/>
            <person name="Madern D."/>
            <person name="Eisen J.A."/>
            <person name="Darling A.E."/>
            <person name="Facciotti M.T."/>
        </authorList>
    </citation>
    <scope>NUCLEOTIDE SEQUENCE [LARGE SCALE GENOMIC DNA]</scope>
    <source>
        <strain evidence="6 7">JCM 10879</strain>
    </source>
</reference>
<feature type="compositionally biased region" description="Low complexity" evidence="4">
    <location>
        <begin position="21"/>
        <end position="32"/>
    </location>
</feature>
<feature type="region of interest" description="Disordered" evidence="4">
    <location>
        <begin position="1"/>
        <end position="62"/>
    </location>
</feature>
<evidence type="ECO:0000259" key="5">
    <source>
        <dbReference type="PROSITE" id="PS50893"/>
    </source>
</evidence>
<feature type="compositionally biased region" description="Basic and acidic residues" evidence="4">
    <location>
        <begin position="47"/>
        <end position="60"/>
    </location>
</feature>
<comment type="caution">
    <text evidence="6">The sequence shown here is derived from an EMBL/GenBank/DDBJ whole genome shotgun (WGS) entry which is preliminary data.</text>
</comment>
<dbReference type="PROSITE" id="PS00211">
    <property type="entry name" value="ABC_TRANSPORTER_1"/>
    <property type="match status" value="1"/>
</dbReference>
<proteinExistence type="predicted"/>
<keyword evidence="7" id="KW-1185">Reference proteome</keyword>
<dbReference type="InterPro" id="IPR003593">
    <property type="entry name" value="AAA+_ATPase"/>
</dbReference>
<feature type="domain" description="ABC transporter" evidence="5">
    <location>
        <begin position="64"/>
        <end position="294"/>
    </location>
</feature>
<sequence length="294" mass="30797">MAGDAVRRSNRTGPMIDLSLRRTASTSASASTGPSRAESETGAGTEARTETEGNTNRHDGTAAVRLESVSHEYGTGGGRLRSGRDRTVTALEDVSLAVGAGEVVGLKGPSGSGKSTILHAVAGLLAPTEGRVDLLGTDLTDRSERERTRLRRNHVGIVFQRFHLLPSLSARANVALPLVQTGVGRSTRRERATELLEAVGLDDRITHLPSELSGGECQRVAIARALATDPDVIVADEPTGELDTTTGASVLELLTDAGRDGNRAVLVASHDDATLAVADRVVPLRDGRVVSDGY</sequence>
<accession>M0LBH3</accession>
<dbReference type="InterPro" id="IPR017871">
    <property type="entry name" value="ABC_transporter-like_CS"/>
</dbReference>
<dbReference type="GO" id="GO:0016887">
    <property type="term" value="F:ATP hydrolysis activity"/>
    <property type="evidence" value="ECO:0007669"/>
    <property type="project" value="InterPro"/>
</dbReference>
<protein>
    <submittedName>
        <fullName evidence="6">ABC transporter</fullName>
    </submittedName>
</protein>
<dbReference type="SMART" id="SM00382">
    <property type="entry name" value="AAA"/>
    <property type="match status" value="1"/>
</dbReference>
<keyword evidence="2" id="KW-0547">Nucleotide-binding</keyword>
<dbReference type="GO" id="GO:0005524">
    <property type="term" value="F:ATP binding"/>
    <property type="evidence" value="ECO:0007669"/>
    <property type="project" value="UniProtKB-KW"/>
</dbReference>
<dbReference type="GO" id="GO:0005886">
    <property type="term" value="C:plasma membrane"/>
    <property type="evidence" value="ECO:0007669"/>
    <property type="project" value="TreeGrafter"/>
</dbReference>
<dbReference type="Pfam" id="PF00005">
    <property type="entry name" value="ABC_tran"/>
    <property type="match status" value="1"/>
</dbReference>
<dbReference type="STRING" id="1227454.C446_16315"/>
<organism evidence="6 7">
    <name type="scientific">Halobiforma nitratireducens JCM 10879</name>
    <dbReference type="NCBI Taxonomy" id="1227454"/>
    <lineage>
        <taxon>Archaea</taxon>
        <taxon>Methanobacteriati</taxon>
        <taxon>Methanobacteriota</taxon>
        <taxon>Stenosarchaea group</taxon>
        <taxon>Halobacteria</taxon>
        <taxon>Halobacteriales</taxon>
        <taxon>Natrialbaceae</taxon>
        <taxon>Halobiforma</taxon>
    </lineage>
</organism>
<dbReference type="InterPro" id="IPR027417">
    <property type="entry name" value="P-loop_NTPase"/>
</dbReference>
<dbReference type="InterPro" id="IPR015854">
    <property type="entry name" value="ABC_transpr_LolD-like"/>
</dbReference>
<name>M0LBH3_9EURY</name>
<gene>
    <name evidence="6" type="ORF">C446_16315</name>
</gene>
<evidence type="ECO:0000256" key="3">
    <source>
        <dbReference type="ARBA" id="ARBA00022840"/>
    </source>
</evidence>
<dbReference type="InterPro" id="IPR017911">
    <property type="entry name" value="MacB-like_ATP-bd"/>
</dbReference>
<keyword evidence="1" id="KW-0813">Transport</keyword>
<dbReference type="InterPro" id="IPR003439">
    <property type="entry name" value="ABC_transporter-like_ATP-bd"/>
</dbReference>